<dbReference type="InterPro" id="IPR050517">
    <property type="entry name" value="DDR_Repair_Kinase"/>
</dbReference>
<organism evidence="2 3">
    <name type="scientific">Aquarana catesbeiana</name>
    <name type="common">American bullfrog</name>
    <name type="synonym">Rana catesbeiana</name>
    <dbReference type="NCBI Taxonomy" id="8400"/>
    <lineage>
        <taxon>Eukaryota</taxon>
        <taxon>Metazoa</taxon>
        <taxon>Chordata</taxon>
        <taxon>Craniata</taxon>
        <taxon>Vertebrata</taxon>
        <taxon>Euteleostomi</taxon>
        <taxon>Amphibia</taxon>
        <taxon>Batrachia</taxon>
        <taxon>Anura</taxon>
        <taxon>Neobatrachia</taxon>
        <taxon>Ranoidea</taxon>
        <taxon>Ranidae</taxon>
        <taxon>Aquarana</taxon>
    </lineage>
</organism>
<evidence type="ECO:0000259" key="1">
    <source>
        <dbReference type="PROSITE" id="PS51189"/>
    </source>
</evidence>
<dbReference type="Proteomes" id="UP000228934">
    <property type="component" value="Unassembled WGS sequence"/>
</dbReference>
<gene>
    <name evidence="2" type="ORF">AB205_0040290</name>
</gene>
<accession>A0A2G9SG23</accession>
<sequence>MSLQITENEGNNENDTVDVIWRQLLTSCPWLAELDEAASEGLIKLWRKVVDRIFSLYKLSCSAYFTFLKLNAGRVSLDEDDPRLQLNVPSKQSTDDAIVMATLRLLRLLVKHAGELRQYLEQGLETTPTAPWRGIIPQLFSRLNHPEVYVRQSICSLLCRVAQDSPHLILYPAIVGSISLSNESQSSGTKLSSAIPTLLGNIQDDELMGGECDDGSLPASQESNREELKNIPNEDQAMMQDCYSKIVDKLSCANPTMVLQVQMLVAELRRVTVLWDELWLGVLLQQHMYVLRRIQQLEDEVKRVQNNNTLRKYVDNFLILWHTLGFILEPVPYTRDV</sequence>
<dbReference type="GO" id="GO:0000184">
    <property type="term" value="P:nuclear-transcribed mRNA catabolic process, nonsense-mediated decay"/>
    <property type="evidence" value="ECO:0007669"/>
    <property type="project" value="TreeGrafter"/>
</dbReference>
<evidence type="ECO:0000313" key="3">
    <source>
        <dbReference type="Proteomes" id="UP000228934"/>
    </source>
</evidence>
<reference evidence="3" key="1">
    <citation type="journal article" date="2017" name="Nat. Commun.">
        <title>The North American bullfrog draft genome provides insight into hormonal regulation of long noncoding RNA.</title>
        <authorList>
            <person name="Hammond S.A."/>
            <person name="Warren R.L."/>
            <person name="Vandervalk B.P."/>
            <person name="Kucuk E."/>
            <person name="Khan H."/>
            <person name="Gibb E.A."/>
            <person name="Pandoh P."/>
            <person name="Kirk H."/>
            <person name="Zhao Y."/>
            <person name="Jones M."/>
            <person name="Mungall A.J."/>
            <person name="Coope R."/>
            <person name="Pleasance S."/>
            <person name="Moore R.A."/>
            <person name="Holt R.A."/>
            <person name="Round J.M."/>
            <person name="Ohora S."/>
            <person name="Walle B.V."/>
            <person name="Veldhoen N."/>
            <person name="Helbing C.C."/>
            <person name="Birol I."/>
        </authorList>
    </citation>
    <scope>NUCLEOTIDE SEQUENCE [LARGE SCALE GENOMIC DNA]</scope>
</reference>
<dbReference type="OrthoDB" id="10065496at2759"/>
<dbReference type="InterPro" id="IPR016024">
    <property type="entry name" value="ARM-type_fold"/>
</dbReference>
<dbReference type="EMBL" id="KV925115">
    <property type="protein sequence ID" value="PIO39086.1"/>
    <property type="molecule type" value="Genomic_DNA"/>
</dbReference>
<dbReference type="PANTHER" id="PTHR11139:SF71">
    <property type="entry name" value="SERINE_THREONINE-PROTEIN KINASE SMG1"/>
    <property type="match status" value="1"/>
</dbReference>
<dbReference type="Gene3D" id="1.25.10.10">
    <property type="entry name" value="Leucine-rich Repeat Variant"/>
    <property type="match status" value="1"/>
</dbReference>
<dbReference type="AlphaFoldDB" id="A0A2G9SG23"/>
<dbReference type="InterPro" id="IPR011989">
    <property type="entry name" value="ARM-like"/>
</dbReference>
<dbReference type="GO" id="GO:0005634">
    <property type="term" value="C:nucleus"/>
    <property type="evidence" value="ECO:0007669"/>
    <property type="project" value="TreeGrafter"/>
</dbReference>
<keyword evidence="3" id="KW-1185">Reference proteome</keyword>
<proteinExistence type="predicted"/>
<dbReference type="PROSITE" id="PS51189">
    <property type="entry name" value="FAT"/>
    <property type="match status" value="1"/>
</dbReference>
<dbReference type="InterPro" id="IPR014009">
    <property type="entry name" value="PIK_FAT"/>
</dbReference>
<dbReference type="GO" id="GO:0004674">
    <property type="term" value="F:protein serine/threonine kinase activity"/>
    <property type="evidence" value="ECO:0007669"/>
    <property type="project" value="TreeGrafter"/>
</dbReference>
<dbReference type="SUPFAM" id="SSF48371">
    <property type="entry name" value="ARM repeat"/>
    <property type="match status" value="1"/>
</dbReference>
<dbReference type="PANTHER" id="PTHR11139">
    <property type="entry name" value="ATAXIA TELANGIECTASIA MUTATED ATM -RELATED"/>
    <property type="match status" value="1"/>
</dbReference>
<protein>
    <recommendedName>
        <fullName evidence="1">FAT domain-containing protein</fullName>
    </recommendedName>
</protein>
<evidence type="ECO:0000313" key="2">
    <source>
        <dbReference type="EMBL" id="PIO39086.1"/>
    </source>
</evidence>
<name>A0A2G9SG23_AQUCT</name>
<feature type="domain" description="FAT" evidence="1">
    <location>
        <begin position="1"/>
        <end position="179"/>
    </location>
</feature>